<evidence type="ECO:0000256" key="1">
    <source>
        <dbReference type="ARBA" id="ARBA00004651"/>
    </source>
</evidence>
<evidence type="ECO:0000256" key="4">
    <source>
        <dbReference type="ARBA" id="ARBA00022475"/>
    </source>
</evidence>
<reference evidence="13 14" key="1">
    <citation type="submission" date="2018-06" db="EMBL/GenBank/DDBJ databases">
        <authorList>
            <consortium name="Pathogen Informatics"/>
            <person name="Doyle S."/>
        </authorList>
    </citation>
    <scope>NUCLEOTIDE SEQUENCE [LARGE SCALE GENOMIC DNA]</scope>
    <source>
        <strain evidence="13 14">NCTC12000</strain>
    </source>
</reference>
<dbReference type="InterPro" id="IPR028362">
    <property type="entry name" value="AlgI"/>
</dbReference>
<keyword evidence="10 11" id="KW-0012">Acyltransferase</keyword>
<name>A0A378K214_LEGPN</name>
<keyword evidence="5 11" id="KW-0808">Transferase</keyword>
<dbReference type="PIRSF" id="PIRSF500217">
    <property type="entry name" value="AlgI"/>
    <property type="match status" value="1"/>
</dbReference>
<proteinExistence type="inferred from homology"/>
<dbReference type="PIRSF" id="PIRSF016636">
    <property type="entry name" value="AlgI_DltB"/>
    <property type="match status" value="1"/>
</dbReference>
<comment type="similarity">
    <text evidence="3 11">Belongs to the membrane-bound acyltransferase family.</text>
</comment>
<dbReference type="PANTHER" id="PTHR13285:SF23">
    <property type="entry name" value="TEICHOIC ACID D-ALANYLTRANSFERASE"/>
    <property type="match status" value="1"/>
</dbReference>
<dbReference type="EC" id="2.3.1.-" evidence="11"/>
<dbReference type="GO" id="GO:0042121">
    <property type="term" value="P:alginic acid biosynthetic process"/>
    <property type="evidence" value="ECO:0007669"/>
    <property type="project" value="UniProtKB-UniRule"/>
</dbReference>
<dbReference type="Pfam" id="PF03062">
    <property type="entry name" value="MBOAT"/>
    <property type="match status" value="1"/>
</dbReference>
<feature type="transmembrane region" description="Helical" evidence="12">
    <location>
        <begin position="496"/>
        <end position="523"/>
    </location>
</feature>
<keyword evidence="9 11" id="KW-0472">Membrane</keyword>
<evidence type="ECO:0000256" key="7">
    <source>
        <dbReference type="ARBA" id="ARBA00022841"/>
    </source>
</evidence>
<accession>A0A378K214</accession>
<feature type="transmembrane region" description="Helical" evidence="12">
    <location>
        <begin position="160"/>
        <end position="179"/>
    </location>
</feature>
<dbReference type="Proteomes" id="UP000254631">
    <property type="component" value="Unassembled WGS sequence"/>
</dbReference>
<dbReference type="EMBL" id="UGOL01000001">
    <property type="protein sequence ID" value="STX78948.1"/>
    <property type="molecule type" value="Genomic_DNA"/>
</dbReference>
<organism evidence="13 14">
    <name type="scientific">Legionella pneumophila</name>
    <dbReference type="NCBI Taxonomy" id="446"/>
    <lineage>
        <taxon>Bacteria</taxon>
        <taxon>Pseudomonadati</taxon>
        <taxon>Pseudomonadota</taxon>
        <taxon>Gammaproteobacteria</taxon>
        <taxon>Legionellales</taxon>
        <taxon>Legionellaceae</taxon>
        <taxon>Legionella</taxon>
    </lineage>
</organism>
<feature type="transmembrane region" description="Helical" evidence="12">
    <location>
        <begin position="427"/>
        <end position="458"/>
    </location>
</feature>
<feature type="transmembrane region" description="Helical" evidence="12">
    <location>
        <begin position="126"/>
        <end position="148"/>
    </location>
</feature>
<gene>
    <name evidence="13" type="primary">dltB_3</name>
    <name evidence="13" type="ORF">NCTC12000_00934</name>
</gene>
<dbReference type="InterPro" id="IPR051085">
    <property type="entry name" value="MB_O-acyltransferase"/>
</dbReference>
<evidence type="ECO:0000256" key="9">
    <source>
        <dbReference type="ARBA" id="ARBA00023136"/>
    </source>
</evidence>
<evidence type="ECO:0000313" key="13">
    <source>
        <dbReference type="EMBL" id="STX78948.1"/>
    </source>
</evidence>
<keyword evidence="11" id="KW-0997">Cell inner membrane</keyword>
<dbReference type="GO" id="GO:0005886">
    <property type="term" value="C:plasma membrane"/>
    <property type="evidence" value="ECO:0007669"/>
    <property type="project" value="UniProtKB-SubCell"/>
</dbReference>
<feature type="transmembrane region" description="Helical" evidence="12">
    <location>
        <begin position="12"/>
        <end position="36"/>
    </location>
</feature>
<evidence type="ECO:0000256" key="6">
    <source>
        <dbReference type="ARBA" id="ARBA00022692"/>
    </source>
</evidence>
<comment type="subcellular location">
    <subcellularLocation>
        <location evidence="11">Cell inner membrane</location>
    </subcellularLocation>
    <subcellularLocation>
        <location evidence="1">Cell membrane</location>
        <topology evidence="1">Multi-pass membrane protein</topology>
    </subcellularLocation>
</comment>
<evidence type="ECO:0000313" key="14">
    <source>
        <dbReference type="Proteomes" id="UP000254631"/>
    </source>
</evidence>
<dbReference type="InterPro" id="IPR004299">
    <property type="entry name" value="MBOAT_fam"/>
</dbReference>
<feature type="transmembrane region" description="Helical" evidence="12">
    <location>
        <begin position="93"/>
        <end position="114"/>
    </location>
</feature>
<evidence type="ECO:0000256" key="3">
    <source>
        <dbReference type="ARBA" id="ARBA00010323"/>
    </source>
</evidence>
<feature type="transmembrane region" description="Helical" evidence="12">
    <location>
        <begin position="386"/>
        <end position="406"/>
    </location>
</feature>
<evidence type="ECO:0000256" key="8">
    <source>
        <dbReference type="ARBA" id="ARBA00022989"/>
    </source>
</evidence>
<feature type="transmembrane region" description="Helical" evidence="12">
    <location>
        <begin position="199"/>
        <end position="215"/>
    </location>
</feature>
<dbReference type="AlphaFoldDB" id="A0A378K214"/>
<dbReference type="InterPro" id="IPR024194">
    <property type="entry name" value="Ac/AlaTfrase_AlgI/DltB"/>
</dbReference>
<comment type="pathway">
    <text evidence="2 11">Glycan biosynthesis; alginate biosynthesis.</text>
</comment>
<keyword evidence="7 11" id="KW-0016">Alginate biosynthesis</keyword>
<keyword evidence="8 12" id="KW-1133">Transmembrane helix</keyword>
<keyword evidence="6 11" id="KW-0812">Transmembrane</keyword>
<keyword evidence="4 11" id="KW-1003">Cell membrane</keyword>
<evidence type="ECO:0000256" key="5">
    <source>
        <dbReference type="ARBA" id="ARBA00022679"/>
    </source>
</evidence>
<evidence type="ECO:0000256" key="12">
    <source>
        <dbReference type="SAM" id="Phobius"/>
    </source>
</evidence>
<dbReference type="GO" id="GO:0016746">
    <property type="term" value="F:acyltransferase activity"/>
    <property type="evidence" value="ECO:0007669"/>
    <property type="project" value="UniProtKB-KW"/>
</dbReference>
<evidence type="ECO:0000256" key="2">
    <source>
        <dbReference type="ARBA" id="ARBA00005182"/>
    </source>
</evidence>
<dbReference type="PANTHER" id="PTHR13285">
    <property type="entry name" value="ACYLTRANSFERASE"/>
    <property type="match status" value="1"/>
</dbReference>
<dbReference type="UniPathway" id="UPA00286"/>
<evidence type="ECO:0000256" key="11">
    <source>
        <dbReference type="PIRNR" id="PIRNR016636"/>
    </source>
</evidence>
<feature type="transmembrane region" description="Helical" evidence="12">
    <location>
        <begin position="326"/>
        <end position="349"/>
    </location>
</feature>
<sequence>MIWLSNSIKTGIMLFNSYLFLFVYLPIALIGSYFLIRYFKSGVTPWLLIFSLIFYGWWNPNYLILLVASISFNYLISMLIIKNEQIFHKKTFLILGITCNLGALFYFKYMNFFIQNFNTVAHTNFNYLNIILPLGISFFTFTQIAYLVDTYQGKVKEFNFINYSLFVTYFPHLIAGPIIHHSDVMPQFKKIVGIKQFPFMRYFIIGLSIFIIGLFKKVCLADTIAPKVNYIFDLPGKGYDLSFVDAWIGAIGYTLQLYFDFSGYSEMAIGLSYMLGIKLPVNFNSPYKAINIIDFWRRWHMSLSRFFRDYLYIPLGGGRRGAFRKYLNLFIVMVIVGFWHGAGWTFILWGTYHGSLLILNHGWHACKTMLSNSFHFKINSKITSKILQYISIAFTFLLVVLGWVLFRADNFATVENFYKGMFHINHYFYSTAGLLTLLNYIFFGSFLLAGLAICSILPNTIEIMKRTNAILDNTIKESGGSAPGAITNKLLWTPNIWYGFSLGILAYFSITTISQTPSTFLYFNF</sequence>
<protein>
    <recommendedName>
        <fullName evidence="11">Probable alginate O-acetylase</fullName>
        <ecNumber evidence="11">2.3.1.-</ecNumber>
    </recommendedName>
</protein>
<evidence type="ECO:0000256" key="10">
    <source>
        <dbReference type="ARBA" id="ARBA00023315"/>
    </source>
</evidence>